<dbReference type="STRING" id="1801990.A2V69_02725"/>
<gene>
    <name evidence="2" type="ORF">A2V69_02725</name>
</gene>
<evidence type="ECO:0000313" key="2">
    <source>
        <dbReference type="EMBL" id="OGZ33084.1"/>
    </source>
</evidence>
<keyword evidence="1" id="KW-1133">Transmembrane helix</keyword>
<accession>A0A1G2F4U2</accession>
<evidence type="ECO:0000256" key="1">
    <source>
        <dbReference type="SAM" id="Phobius"/>
    </source>
</evidence>
<dbReference type="Proteomes" id="UP000177810">
    <property type="component" value="Unassembled WGS sequence"/>
</dbReference>
<proteinExistence type="predicted"/>
<feature type="transmembrane region" description="Helical" evidence="1">
    <location>
        <begin position="6"/>
        <end position="23"/>
    </location>
</feature>
<keyword evidence="1" id="KW-0472">Membrane</keyword>
<protein>
    <submittedName>
        <fullName evidence="2">Uncharacterized protein</fullName>
    </submittedName>
</protein>
<dbReference type="EMBL" id="MHMT01000005">
    <property type="protein sequence ID" value="OGZ33084.1"/>
    <property type="molecule type" value="Genomic_DNA"/>
</dbReference>
<sequence length="236" mass="26912">MQIVFNIIGGIIVAVLTAIYLELRRRHYKYNFKGVFGQDSDKEFFMIHGSLRHKDCFDKDGKPMEWPYEKPGAEGSFKSTSVISLSGARAAKYLSGVFGKILRSAPEFISDNEKREKLEISFCSFGGHNNFKTIDILKSDENKFFDLHADKIVSKQDNKEFRMYDNYDCGIILKLIPKNFSKKVWIAAAGLGEWGTSGAAWYLSRNWKKLPKNRPFGLITRTKIGQDESTEVVLSL</sequence>
<keyword evidence="1" id="KW-0812">Transmembrane</keyword>
<reference evidence="2 3" key="1">
    <citation type="journal article" date="2016" name="Nat. Commun.">
        <title>Thousands of microbial genomes shed light on interconnected biogeochemical processes in an aquifer system.</title>
        <authorList>
            <person name="Anantharaman K."/>
            <person name="Brown C.T."/>
            <person name="Hug L.A."/>
            <person name="Sharon I."/>
            <person name="Castelle C.J."/>
            <person name="Probst A.J."/>
            <person name="Thomas B.C."/>
            <person name="Singh A."/>
            <person name="Wilkins M.J."/>
            <person name="Karaoz U."/>
            <person name="Brodie E.L."/>
            <person name="Williams K.H."/>
            <person name="Hubbard S.S."/>
            <person name="Banfield J.F."/>
        </authorList>
    </citation>
    <scope>NUCLEOTIDE SEQUENCE [LARGE SCALE GENOMIC DNA]</scope>
</reference>
<organism evidence="2 3">
    <name type="scientific">Candidatus Portnoybacteria bacterium RBG_13_40_8</name>
    <dbReference type="NCBI Taxonomy" id="1801990"/>
    <lineage>
        <taxon>Bacteria</taxon>
        <taxon>Candidatus Portnoyibacteriota</taxon>
    </lineage>
</organism>
<evidence type="ECO:0000313" key="3">
    <source>
        <dbReference type="Proteomes" id="UP000177810"/>
    </source>
</evidence>
<comment type="caution">
    <text evidence="2">The sequence shown here is derived from an EMBL/GenBank/DDBJ whole genome shotgun (WGS) entry which is preliminary data.</text>
</comment>
<name>A0A1G2F4U2_9BACT</name>
<dbReference type="AlphaFoldDB" id="A0A1G2F4U2"/>